<dbReference type="PANTHER" id="PTHR42708">
    <property type="entry name" value="ATP/GTP-BINDING PROTEIN-RELATED"/>
    <property type="match status" value="1"/>
</dbReference>
<gene>
    <name evidence="1" type="ORF">GPZ80_09405</name>
</gene>
<dbReference type="GO" id="GO:0005524">
    <property type="term" value="F:ATP binding"/>
    <property type="evidence" value="ECO:0007669"/>
    <property type="project" value="UniProtKB-KW"/>
</dbReference>
<keyword evidence="1" id="KW-0547">Nucleotide-binding</keyword>
<accession>A0ABR7L3Y9</accession>
<keyword evidence="2" id="KW-1185">Reference proteome</keyword>
<proteinExistence type="predicted"/>
<keyword evidence="1" id="KW-0067">ATP-binding</keyword>
<dbReference type="InterPro" id="IPR052705">
    <property type="entry name" value="Gliding_Motility_GTPase"/>
</dbReference>
<evidence type="ECO:0000313" key="1">
    <source>
        <dbReference type="EMBL" id="MBC6447384.1"/>
    </source>
</evidence>
<dbReference type="PANTHER" id="PTHR42708:SF1">
    <property type="entry name" value="GLIDING MOTILITY PROTEIN MGLA"/>
    <property type="match status" value="1"/>
</dbReference>
<protein>
    <submittedName>
        <fullName evidence="1">ATP-binding protein</fullName>
    </submittedName>
</protein>
<organism evidence="1 2">
    <name type="scientific">Actinokineospora xionganensis</name>
    <dbReference type="NCBI Taxonomy" id="2684470"/>
    <lineage>
        <taxon>Bacteria</taxon>
        <taxon>Bacillati</taxon>
        <taxon>Actinomycetota</taxon>
        <taxon>Actinomycetes</taxon>
        <taxon>Pseudonocardiales</taxon>
        <taxon>Pseudonocardiaceae</taxon>
        <taxon>Actinokineospora</taxon>
    </lineage>
</organism>
<dbReference type="Proteomes" id="UP000734823">
    <property type="component" value="Unassembled WGS sequence"/>
</dbReference>
<comment type="caution">
    <text evidence="1">The sequence shown here is derived from an EMBL/GenBank/DDBJ whole genome shotgun (WGS) entry which is preliminary data.</text>
</comment>
<name>A0ABR7L3Y9_9PSEU</name>
<dbReference type="EMBL" id="JABVED010000004">
    <property type="protein sequence ID" value="MBC6447384.1"/>
    <property type="molecule type" value="Genomic_DNA"/>
</dbReference>
<evidence type="ECO:0000313" key="2">
    <source>
        <dbReference type="Proteomes" id="UP000734823"/>
    </source>
</evidence>
<dbReference type="RefSeq" id="WP_187219904.1">
    <property type="nucleotide sequence ID" value="NZ_JABVED010000004.1"/>
</dbReference>
<sequence>MESAGSEPKTAVPDATAVKVLVAGGVGTDTPALVGSVSDIPLLHVEEFFVVGGVADLASVGVDLGRITISPELMLYLFGTSTEDRSWFLWDELSTGALGAIVLADARALEDSAAAVDFFRGRGIPFVVGLDGVQGGRPPEADEVRATLGLAPTVPVRLCGGARRESTKQLLIALVESLMAAARTAPPVTAIR</sequence>
<reference evidence="1 2" key="1">
    <citation type="submission" date="2020-06" db="EMBL/GenBank/DDBJ databases">
        <title>Actinokineospora xiongansis sp. nov., isolated from soil of Baiyangdian.</title>
        <authorList>
            <person name="Zhang X."/>
        </authorList>
    </citation>
    <scope>NUCLEOTIDE SEQUENCE [LARGE SCALE GENOMIC DNA]</scope>
    <source>
        <strain evidence="1 2">HBU206404</strain>
    </source>
</reference>